<dbReference type="Proteomes" id="UP001652622">
    <property type="component" value="Unplaced"/>
</dbReference>
<sequence length="777" mass="87049">MRPSVLWSHSGNKPAGHMAQEQHPQSGTPWKETRLALRRLAECFKCSLCTNILKKPVNLGSCEHIFCLTCVGNCIGTACPICQVPIMKQDVKINRKLDNIIKLYSKLQTLQDKDFSDRKDNLSALGKKVGEAEAKRKQIKMSFSPHSRRMKFTLKTSPKKLEQLKQSVKDSGSCNLTSIYDFVSSPPHEKPFREEQTPHQEYKKELRKKTLKDFSKQGNTFRNQQENSSERYNVAKQSKNPIPSSGSKNTSGLRLITGTELAENAGECREPRNGRPVKPKEKCSNCNFSLMPNVFGGDLTSEEWFSLAKETTQLKCDRQFAGSPISLPKCHKTKEGTTHQKSRLLKKASEQLPGNSVAAFPLRDCAVSSPSLTLPGITSPLRNLEDFAYASDPELPKGSRNCAKKEAFLKKFSKNLSAKRNHKGESLLHTTSIEGNLSAVECLLKKGADPNIKDYAGWTPLHEACNHGHKQIVELLIRHGALLNVTGYQNDMPLHDAAKNGHIEIVELLLLHGASRDVVNIFGHKPVDYAETEEMKSLLMQPGKNDSSSIIQYAECINLDYCKKGPVVLLGSGLDPDQQLLLSKLATILKVRVCTEFNSSVTHVIIPAYPVRTTMKCLLALLSGCWILTFMWVEASFGSGTFEQEEKYEVDGGPRQSRLNTEQLLPKLFDGCYFYFLGIFKEHKKDDLKELVKAGGGQILLRKPKSDNDVTQTINTVAYHAEITSDQSFCTQYIIYDASSNYKPKKVRQGKVWEVPSMWLIDCVMSFQLLPVKKLFS</sequence>
<feature type="repeat" description="ANK" evidence="6">
    <location>
        <begin position="489"/>
        <end position="521"/>
    </location>
</feature>
<dbReference type="InterPro" id="IPR017907">
    <property type="entry name" value="Znf_RING_CS"/>
</dbReference>
<dbReference type="InterPro" id="IPR039503">
    <property type="entry name" value="BARD1_Znf-RING"/>
</dbReference>
<keyword evidence="4" id="KW-0862">Zinc</keyword>
<dbReference type="PROSITE" id="PS50172">
    <property type="entry name" value="BRCT"/>
    <property type="match status" value="1"/>
</dbReference>
<dbReference type="KEGG" id="pgut:117675141"/>
<dbReference type="InterPro" id="IPR001357">
    <property type="entry name" value="BRCT_dom"/>
</dbReference>
<dbReference type="InterPro" id="IPR002110">
    <property type="entry name" value="Ankyrin_rpt"/>
</dbReference>
<dbReference type="InterPro" id="IPR013083">
    <property type="entry name" value="Znf_RING/FYVE/PHD"/>
</dbReference>
<dbReference type="FunFam" id="3.40.50.10190:FF:000019">
    <property type="entry name" value="BRCA1 associated RING domain 1"/>
    <property type="match status" value="1"/>
</dbReference>
<dbReference type="SMART" id="SM00292">
    <property type="entry name" value="BRCT"/>
    <property type="match status" value="2"/>
</dbReference>
<dbReference type="GO" id="GO:0004842">
    <property type="term" value="F:ubiquitin-protein transferase activity"/>
    <property type="evidence" value="ECO:0007669"/>
    <property type="project" value="TreeGrafter"/>
</dbReference>
<feature type="repeat" description="ANK" evidence="6">
    <location>
        <begin position="423"/>
        <end position="455"/>
    </location>
</feature>
<dbReference type="InterPro" id="IPR001841">
    <property type="entry name" value="Znf_RING"/>
</dbReference>
<dbReference type="GO" id="GO:0031436">
    <property type="term" value="C:BRCA1-BARD1 complex"/>
    <property type="evidence" value="ECO:0007669"/>
    <property type="project" value="TreeGrafter"/>
</dbReference>
<dbReference type="PANTHER" id="PTHR24171">
    <property type="entry name" value="ANKYRIN REPEAT DOMAIN-CONTAINING PROTEIN 39-RELATED"/>
    <property type="match status" value="1"/>
</dbReference>
<protein>
    <submittedName>
        <fullName evidence="12">BRCA1-associated RING domain protein 1 isoform X1</fullName>
    </submittedName>
</protein>
<dbReference type="CDD" id="cd17720">
    <property type="entry name" value="BRCT_Bard1_rpt2"/>
    <property type="match status" value="1"/>
</dbReference>
<dbReference type="Pfam" id="PF14835">
    <property type="entry name" value="zf-RING_6"/>
    <property type="match status" value="1"/>
</dbReference>
<dbReference type="Pfam" id="PF12796">
    <property type="entry name" value="Ank_2"/>
    <property type="match status" value="1"/>
</dbReference>
<dbReference type="SUPFAM" id="SSF52113">
    <property type="entry name" value="BRCT domain"/>
    <property type="match status" value="2"/>
</dbReference>
<feature type="repeat" description="ANK" evidence="6">
    <location>
        <begin position="456"/>
        <end position="488"/>
    </location>
</feature>
<dbReference type="SUPFAM" id="SSF57850">
    <property type="entry name" value="RING/U-box"/>
    <property type="match status" value="1"/>
</dbReference>
<feature type="domain" description="RING-type" evidence="9">
    <location>
        <begin position="46"/>
        <end position="83"/>
    </location>
</feature>
<dbReference type="PROSITE" id="PS50297">
    <property type="entry name" value="ANK_REP_REGION"/>
    <property type="match status" value="3"/>
</dbReference>
<evidence type="ECO:0000256" key="4">
    <source>
        <dbReference type="ARBA" id="ARBA00022833"/>
    </source>
</evidence>
<keyword evidence="5 6" id="KW-0040">ANK repeat</keyword>
<dbReference type="PANTHER" id="PTHR24171:SF8">
    <property type="entry name" value="BRCA1-ASSOCIATED RING DOMAIN PROTEIN 1"/>
    <property type="match status" value="1"/>
</dbReference>
<dbReference type="AlphaFoldDB" id="A0A6P9D113"/>
<evidence type="ECO:0000256" key="1">
    <source>
        <dbReference type="ARBA" id="ARBA00022723"/>
    </source>
</evidence>
<dbReference type="PROSITE" id="PS00518">
    <property type="entry name" value="ZF_RING_1"/>
    <property type="match status" value="1"/>
</dbReference>
<evidence type="ECO:0000256" key="3">
    <source>
        <dbReference type="ARBA" id="ARBA00022771"/>
    </source>
</evidence>
<dbReference type="PROSITE" id="PS50088">
    <property type="entry name" value="ANK_REPEAT"/>
    <property type="match status" value="3"/>
</dbReference>
<keyword evidence="1" id="KW-0479">Metal-binding</keyword>
<dbReference type="GO" id="GO:0070531">
    <property type="term" value="C:BRCA1-A complex"/>
    <property type="evidence" value="ECO:0007669"/>
    <property type="project" value="TreeGrafter"/>
</dbReference>
<dbReference type="GeneID" id="117675141"/>
<evidence type="ECO:0000256" key="5">
    <source>
        <dbReference type="ARBA" id="ARBA00023043"/>
    </source>
</evidence>
<dbReference type="InterPro" id="IPR036420">
    <property type="entry name" value="BRCT_dom_sf"/>
</dbReference>
<gene>
    <name evidence="12" type="primary">BARD1</name>
</gene>
<dbReference type="Gene3D" id="3.30.40.10">
    <property type="entry name" value="Zinc/RING finger domain, C3HC4 (zinc finger)"/>
    <property type="match status" value="1"/>
</dbReference>
<dbReference type="Gene3D" id="1.25.40.20">
    <property type="entry name" value="Ankyrin repeat-containing domain"/>
    <property type="match status" value="2"/>
</dbReference>
<evidence type="ECO:0000256" key="7">
    <source>
        <dbReference type="PROSITE-ProRule" id="PRU00175"/>
    </source>
</evidence>
<evidence type="ECO:0000256" key="8">
    <source>
        <dbReference type="SAM" id="MobiDB-lite"/>
    </source>
</evidence>
<dbReference type="PROSITE" id="PS50089">
    <property type="entry name" value="ZF_RING_2"/>
    <property type="match status" value="1"/>
</dbReference>
<dbReference type="OrthoDB" id="120383at2759"/>
<dbReference type="PRINTS" id="PR01415">
    <property type="entry name" value="ANKYRIN"/>
</dbReference>
<reference evidence="12" key="1">
    <citation type="submission" date="2025-08" db="UniProtKB">
        <authorList>
            <consortium name="RefSeq"/>
        </authorList>
    </citation>
    <scope>IDENTIFICATION</scope>
    <source>
        <tissue evidence="12">Blood</tissue>
    </source>
</reference>
<keyword evidence="2" id="KW-0677">Repeat</keyword>
<evidence type="ECO:0000256" key="2">
    <source>
        <dbReference type="ARBA" id="ARBA00022737"/>
    </source>
</evidence>
<keyword evidence="3 7" id="KW-0863">Zinc-finger</keyword>
<evidence type="ECO:0000256" key="6">
    <source>
        <dbReference type="PROSITE-ProRule" id="PRU00023"/>
    </source>
</evidence>
<dbReference type="Pfam" id="PF00533">
    <property type="entry name" value="BRCT"/>
    <property type="match status" value="1"/>
</dbReference>
<dbReference type="Gene3D" id="3.40.50.10190">
    <property type="entry name" value="BRCT domain"/>
    <property type="match status" value="2"/>
</dbReference>
<feature type="region of interest" description="Disordered" evidence="8">
    <location>
        <begin position="213"/>
        <end position="254"/>
    </location>
</feature>
<dbReference type="InParanoid" id="A0A6P9D113"/>
<dbReference type="CTD" id="580"/>
<accession>A0A6P9D113</accession>
<dbReference type="SUPFAM" id="SSF48403">
    <property type="entry name" value="Ankyrin repeat"/>
    <property type="match status" value="1"/>
</dbReference>
<dbReference type="SMART" id="SM00248">
    <property type="entry name" value="ANK"/>
    <property type="match status" value="3"/>
</dbReference>
<dbReference type="GO" id="GO:0008270">
    <property type="term" value="F:zinc ion binding"/>
    <property type="evidence" value="ECO:0007669"/>
    <property type="project" value="UniProtKB-KW"/>
</dbReference>
<evidence type="ECO:0000259" key="9">
    <source>
        <dbReference type="PROSITE" id="PS50089"/>
    </source>
</evidence>
<evidence type="ECO:0000313" key="12">
    <source>
        <dbReference type="RefSeq" id="XP_034289404.1"/>
    </source>
</evidence>
<feature type="region of interest" description="Disordered" evidence="8">
    <location>
        <begin position="1"/>
        <end position="28"/>
    </location>
</feature>
<organism evidence="11 12">
    <name type="scientific">Pantherophis guttatus</name>
    <name type="common">Corn snake</name>
    <name type="synonym">Elaphe guttata</name>
    <dbReference type="NCBI Taxonomy" id="94885"/>
    <lineage>
        <taxon>Eukaryota</taxon>
        <taxon>Metazoa</taxon>
        <taxon>Chordata</taxon>
        <taxon>Craniata</taxon>
        <taxon>Vertebrata</taxon>
        <taxon>Euteleostomi</taxon>
        <taxon>Lepidosauria</taxon>
        <taxon>Squamata</taxon>
        <taxon>Bifurcata</taxon>
        <taxon>Unidentata</taxon>
        <taxon>Episquamata</taxon>
        <taxon>Toxicofera</taxon>
        <taxon>Serpentes</taxon>
        <taxon>Colubroidea</taxon>
        <taxon>Colubridae</taxon>
        <taxon>Colubrinae</taxon>
        <taxon>Pantherophis</taxon>
    </lineage>
</organism>
<dbReference type="GO" id="GO:0085020">
    <property type="term" value="P:protein K6-linked ubiquitination"/>
    <property type="evidence" value="ECO:0007669"/>
    <property type="project" value="TreeGrafter"/>
</dbReference>
<evidence type="ECO:0000259" key="10">
    <source>
        <dbReference type="PROSITE" id="PS50172"/>
    </source>
</evidence>
<dbReference type="RefSeq" id="XP_034289404.1">
    <property type="nucleotide sequence ID" value="XM_034433513.2"/>
</dbReference>
<dbReference type="CDD" id="cd17734">
    <property type="entry name" value="BRCT_Bard1_rpt1"/>
    <property type="match status" value="1"/>
</dbReference>
<feature type="compositionally biased region" description="Polar residues" evidence="8">
    <location>
        <begin position="216"/>
        <end position="252"/>
    </location>
</feature>
<evidence type="ECO:0000313" key="11">
    <source>
        <dbReference type="Proteomes" id="UP001652622"/>
    </source>
</evidence>
<dbReference type="InterPro" id="IPR036770">
    <property type="entry name" value="Ankyrin_rpt-contain_sf"/>
</dbReference>
<keyword evidence="11" id="KW-1185">Reference proteome</keyword>
<proteinExistence type="predicted"/>
<dbReference type="OMA" id="LGQCEHV"/>
<feature type="domain" description="BRCT" evidence="10">
    <location>
        <begin position="664"/>
        <end position="777"/>
    </location>
</feature>
<name>A0A6P9D113_PANGU</name>